<evidence type="ECO:0000256" key="1">
    <source>
        <dbReference type="ARBA" id="ARBA00023002"/>
    </source>
</evidence>
<evidence type="ECO:0000313" key="6">
    <source>
        <dbReference type="Proteomes" id="UP001198565"/>
    </source>
</evidence>
<protein>
    <submittedName>
        <fullName evidence="5">Aldehyde dehydrogenase family protein</fullName>
    </submittedName>
</protein>
<accession>A0ABS7QQ95</accession>
<dbReference type="InterPro" id="IPR016161">
    <property type="entry name" value="Ald_DH/histidinol_DH"/>
</dbReference>
<reference evidence="5 6" key="1">
    <citation type="submission" date="2021-08" db="EMBL/GenBank/DDBJ databases">
        <title>Streptomyces sp. PTM05 isolated from lichen.</title>
        <authorList>
            <person name="Somphong A."/>
            <person name="Phongsopitanun W."/>
            <person name="Tanasupawat S."/>
        </authorList>
    </citation>
    <scope>NUCLEOTIDE SEQUENCE [LARGE SCALE GENOMIC DNA]</scope>
    <source>
        <strain evidence="5 6">Ptm05</strain>
    </source>
</reference>
<evidence type="ECO:0000313" key="5">
    <source>
        <dbReference type="EMBL" id="MBY8883964.1"/>
    </source>
</evidence>
<dbReference type="InterPro" id="IPR015590">
    <property type="entry name" value="Aldehyde_DH_dom"/>
</dbReference>
<organism evidence="5 6">
    <name type="scientific">Streptantibioticus parmotrematis</name>
    <dbReference type="NCBI Taxonomy" id="2873249"/>
    <lineage>
        <taxon>Bacteria</taxon>
        <taxon>Bacillati</taxon>
        <taxon>Actinomycetota</taxon>
        <taxon>Actinomycetes</taxon>
        <taxon>Kitasatosporales</taxon>
        <taxon>Streptomycetaceae</taxon>
        <taxon>Streptantibioticus</taxon>
    </lineage>
</organism>
<dbReference type="Gene3D" id="3.40.605.10">
    <property type="entry name" value="Aldehyde Dehydrogenase, Chain A, domain 1"/>
    <property type="match status" value="1"/>
</dbReference>
<dbReference type="InterPro" id="IPR016162">
    <property type="entry name" value="Ald_DH_N"/>
</dbReference>
<gene>
    <name evidence="5" type="ORF">K7472_03790</name>
</gene>
<feature type="domain" description="Aldehyde dehydrogenase" evidence="4">
    <location>
        <begin position="33"/>
        <end position="486"/>
    </location>
</feature>
<proteinExistence type="inferred from homology"/>
<keyword evidence="6" id="KW-1185">Reference proteome</keyword>
<dbReference type="PROSITE" id="PS00687">
    <property type="entry name" value="ALDEHYDE_DEHYDR_GLU"/>
    <property type="match status" value="1"/>
</dbReference>
<evidence type="ECO:0000259" key="4">
    <source>
        <dbReference type="Pfam" id="PF00171"/>
    </source>
</evidence>
<dbReference type="EMBL" id="JAINVZ010000002">
    <property type="protein sequence ID" value="MBY8883964.1"/>
    <property type="molecule type" value="Genomic_DNA"/>
</dbReference>
<dbReference type="InterPro" id="IPR016163">
    <property type="entry name" value="Ald_DH_C"/>
</dbReference>
<dbReference type="Gene3D" id="3.40.309.10">
    <property type="entry name" value="Aldehyde Dehydrogenase, Chain A, domain 2"/>
    <property type="match status" value="1"/>
</dbReference>
<keyword evidence="1 3" id="KW-0560">Oxidoreductase</keyword>
<name>A0ABS7QQ95_9ACTN</name>
<dbReference type="SUPFAM" id="SSF53720">
    <property type="entry name" value="ALDH-like"/>
    <property type="match status" value="1"/>
</dbReference>
<evidence type="ECO:0000256" key="3">
    <source>
        <dbReference type="RuleBase" id="RU003345"/>
    </source>
</evidence>
<dbReference type="PANTHER" id="PTHR11699">
    <property type="entry name" value="ALDEHYDE DEHYDROGENASE-RELATED"/>
    <property type="match status" value="1"/>
</dbReference>
<comment type="caution">
    <text evidence="5">The sequence shown here is derived from an EMBL/GenBank/DDBJ whole genome shotgun (WGS) entry which is preliminary data.</text>
</comment>
<comment type="similarity">
    <text evidence="3">Belongs to the aldehyde dehydrogenase family.</text>
</comment>
<sequence length="487" mass="51836">MTSPFSYAPAPESRSVVEIAPSYGLFVDGEFREAADGKVFKTVSPSSEEVLSEVAQAGAADVDAAVGAARKAFEKWSALPGAERAKYLFRIARIVQERSRELAVLESLDNGKPIRESRDADLPLVAAHFFYYAGWADKLSHAALGRSPMNGTSGTDPKPLGVAAQVIPWNFPLLMLAWKVAPALACGNTVVLKPAETTPLSALFFADICRQAGLPKGVVNILTGDGSTGAELVAHPDVNKVAFTGSTEVGKAIARTVAGTRKKLTLELGGKAANIVFDDAPVDQAVEGIVNGIFFNQGHVCCAGSRLLVQESVADQVLDALKRRMATLRVGDPLDKNTDVGAINSAEQLARITALAEAGEAEGAERWAPACELPSSGYWFAPTLFTGVTQAHRIAREEIFGPVLSVLTFRTPAEAVEKANNTPYGLSAGIWTEKGSRILWMADKLRAGVVWANTFNKFDPTSPFGGYKESGFGREGGRHGLEAYLDV</sequence>
<feature type="active site" evidence="2">
    <location>
        <position position="267"/>
    </location>
</feature>
<evidence type="ECO:0000256" key="2">
    <source>
        <dbReference type="PROSITE-ProRule" id="PRU10007"/>
    </source>
</evidence>
<dbReference type="Proteomes" id="UP001198565">
    <property type="component" value="Unassembled WGS sequence"/>
</dbReference>
<dbReference type="InterPro" id="IPR029510">
    <property type="entry name" value="Ald_DH_CS_GLU"/>
</dbReference>
<dbReference type="Pfam" id="PF00171">
    <property type="entry name" value="Aldedh"/>
    <property type="match status" value="1"/>
</dbReference>
<dbReference type="RefSeq" id="WP_222973827.1">
    <property type="nucleotide sequence ID" value="NZ_JAINVZ010000002.1"/>
</dbReference>